<protein>
    <submittedName>
        <fullName evidence="1">Uncharacterized protein</fullName>
    </submittedName>
</protein>
<reference evidence="1 2" key="1">
    <citation type="journal article" date="2021" name="Hortic Res">
        <title>Chromosome-scale assembly of the Dendrobium chrysotoxum genome enhances the understanding of orchid evolution.</title>
        <authorList>
            <person name="Zhang Y."/>
            <person name="Zhang G.Q."/>
            <person name="Zhang D."/>
            <person name="Liu X.D."/>
            <person name="Xu X.Y."/>
            <person name="Sun W.H."/>
            <person name="Yu X."/>
            <person name="Zhu X."/>
            <person name="Wang Z.W."/>
            <person name="Zhao X."/>
            <person name="Zhong W.Y."/>
            <person name="Chen H."/>
            <person name="Yin W.L."/>
            <person name="Huang T."/>
            <person name="Niu S.C."/>
            <person name="Liu Z.J."/>
        </authorList>
    </citation>
    <scope>NUCLEOTIDE SEQUENCE [LARGE SCALE GENOMIC DNA]</scope>
    <source>
        <strain evidence="1">Lindl</strain>
    </source>
</reference>
<dbReference type="AlphaFoldDB" id="A0AAV7HGW4"/>
<sequence>MKYEARFTMLVRYAAQLCYGFLRGLKDELRHLLVPLSIQGFFELVERARLAENNLVIPQFRQKMNRKRACIYITGGESSENRSRFDNFKK</sequence>
<dbReference type="Proteomes" id="UP000775213">
    <property type="component" value="Unassembled WGS sequence"/>
</dbReference>
<gene>
    <name evidence="1" type="ORF">IEQ34_004618</name>
</gene>
<keyword evidence="2" id="KW-1185">Reference proteome</keyword>
<organism evidence="1 2">
    <name type="scientific">Dendrobium chrysotoxum</name>
    <name type="common">Orchid</name>
    <dbReference type="NCBI Taxonomy" id="161865"/>
    <lineage>
        <taxon>Eukaryota</taxon>
        <taxon>Viridiplantae</taxon>
        <taxon>Streptophyta</taxon>
        <taxon>Embryophyta</taxon>
        <taxon>Tracheophyta</taxon>
        <taxon>Spermatophyta</taxon>
        <taxon>Magnoliopsida</taxon>
        <taxon>Liliopsida</taxon>
        <taxon>Asparagales</taxon>
        <taxon>Orchidaceae</taxon>
        <taxon>Epidendroideae</taxon>
        <taxon>Malaxideae</taxon>
        <taxon>Dendrobiinae</taxon>
        <taxon>Dendrobium</taxon>
    </lineage>
</organism>
<proteinExistence type="predicted"/>
<dbReference type="EMBL" id="JAGFBR010000005">
    <property type="protein sequence ID" value="KAH0467380.1"/>
    <property type="molecule type" value="Genomic_DNA"/>
</dbReference>
<evidence type="ECO:0000313" key="1">
    <source>
        <dbReference type="EMBL" id="KAH0467380.1"/>
    </source>
</evidence>
<evidence type="ECO:0000313" key="2">
    <source>
        <dbReference type="Proteomes" id="UP000775213"/>
    </source>
</evidence>
<comment type="caution">
    <text evidence="1">The sequence shown here is derived from an EMBL/GenBank/DDBJ whole genome shotgun (WGS) entry which is preliminary data.</text>
</comment>
<name>A0AAV7HGW4_DENCH</name>
<accession>A0AAV7HGW4</accession>